<gene>
    <name evidence="1" type="ORF">I4Q42_04580</name>
</gene>
<dbReference type="EMBL" id="JADWOX010000002">
    <property type="protein sequence ID" value="MBI1682937.1"/>
    <property type="molecule type" value="Genomic_DNA"/>
</dbReference>
<proteinExistence type="predicted"/>
<dbReference type="InterPro" id="IPR029021">
    <property type="entry name" value="Prot-tyrosine_phosphatase-like"/>
</dbReference>
<name>A0ABS0STG0_9CAUL</name>
<evidence type="ECO:0008006" key="3">
    <source>
        <dbReference type="Google" id="ProtNLM"/>
    </source>
</evidence>
<keyword evidence="2" id="KW-1185">Reference proteome</keyword>
<evidence type="ECO:0000313" key="1">
    <source>
        <dbReference type="EMBL" id="MBI1682937.1"/>
    </source>
</evidence>
<sequence length="166" mass="17550">MLTVCPLSRLADHLAAHEPSHVVSLLSPTAEPPEVAAVERLHLSFHDIAEPRAGLVAPDAPLIAQLLTFAETWNGARSLLLHCYAGVSRSTAAAYILACEQLPERDEAELAQALRALSPSATPNALMIALADAALVRNGRMIAAVRAIGRGAEAFEGAAFAWDLSR</sequence>
<accession>A0ABS0STG0</accession>
<dbReference type="Proteomes" id="UP000639859">
    <property type="component" value="Unassembled WGS sequence"/>
</dbReference>
<organism evidence="1 2">
    <name type="scientific">Caulobacter hibisci</name>
    <dbReference type="NCBI Taxonomy" id="2035993"/>
    <lineage>
        <taxon>Bacteria</taxon>
        <taxon>Pseudomonadati</taxon>
        <taxon>Pseudomonadota</taxon>
        <taxon>Alphaproteobacteria</taxon>
        <taxon>Caulobacterales</taxon>
        <taxon>Caulobacteraceae</taxon>
        <taxon>Caulobacter</taxon>
    </lineage>
</organism>
<comment type="caution">
    <text evidence="1">The sequence shown here is derived from an EMBL/GenBank/DDBJ whole genome shotgun (WGS) entry which is preliminary data.</text>
</comment>
<reference evidence="1 2" key="1">
    <citation type="submission" date="2020-11" db="EMBL/GenBank/DDBJ databases">
        <title>genome sequence of strain KACC 18849.</title>
        <authorList>
            <person name="Gao J."/>
            <person name="Zhang X."/>
        </authorList>
    </citation>
    <scope>NUCLEOTIDE SEQUENCE [LARGE SCALE GENOMIC DNA]</scope>
    <source>
        <strain evidence="1 2">KACC 18849</strain>
    </source>
</reference>
<protein>
    <recommendedName>
        <fullName evidence="3">Protein tyrosine phosphatase</fullName>
    </recommendedName>
</protein>
<dbReference type="SUPFAM" id="SSF52799">
    <property type="entry name" value="(Phosphotyrosine protein) phosphatases II"/>
    <property type="match status" value="1"/>
</dbReference>
<dbReference type="Gene3D" id="3.90.190.10">
    <property type="entry name" value="Protein tyrosine phosphatase superfamily"/>
    <property type="match status" value="1"/>
</dbReference>
<evidence type="ECO:0000313" key="2">
    <source>
        <dbReference type="Proteomes" id="UP000639859"/>
    </source>
</evidence>